<dbReference type="Proteomes" id="UP000824013">
    <property type="component" value="Unassembled WGS sequence"/>
</dbReference>
<reference evidence="2" key="1">
    <citation type="journal article" date="2021" name="PeerJ">
        <title>Extensive microbial diversity within the chicken gut microbiome revealed by metagenomics and culture.</title>
        <authorList>
            <person name="Gilroy R."/>
            <person name="Ravi A."/>
            <person name="Getino M."/>
            <person name="Pursley I."/>
            <person name="Horton D.L."/>
            <person name="Alikhan N.F."/>
            <person name="Baker D."/>
            <person name="Gharbi K."/>
            <person name="Hall N."/>
            <person name="Watson M."/>
            <person name="Adriaenssens E.M."/>
            <person name="Foster-Nyarko E."/>
            <person name="Jarju S."/>
            <person name="Secka A."/>
            <person name="Antonio M."/>
            <person name="Oren A."/>
            <person name="Chaudhuri R.R."/>
            <person name="La Ragione R."/>
            <person name="Hildebrand F."/>
            <person name="Pallen M.J."/>
        </authorList>
    </citation>
    <scope>NUCLEOTIDE SEQUENCE</scope>
    <source>
        <strain evidence="2">3204</strain>
    </source>
</reference>
<evidence type="ECO:0000313" key="2">
    <source>
        <dbReference type="EMBL" id="HIY92018.1"/>
    </source>
</evidence>
<name>A0A9D1ZM09_9LACO</name>
<feature type="compositionally biased region" description="Basic and acidic residues" evidence="1">
    <location>
        <begin position="237"/>
        <end position="246"/>
    </location>
</feature>
<feature type="region of interest" description="Disordered" evidence="1">
    <location>
        <begin position="215"/>
        <end position="264"/>
    </location>
</feature>
<dbReference type="EMBL" id="DXCM01000024">
    <property type="protein sequence ID" value="HIY92018.1"/>
    <property type="molecule type" value="Genomic_DNA"/>
</dbReference>
<dbReference type="AlphaFoldDB" id="A0A9D1ZM09"/>
<reference evidence="2" key="2">
    <citation type="submission" date="2021-04" db="EMBL/GenBank/DDBJ databases">
        <authorList>
            <person name="Gilroy R."/>
        </authorList>
    </citation>
    <scope>NUCLEOTIDE SEQUENCE</scope>
    <source>
        <strain evidence="2">3204</strain>
    </source>
</reference>
<accession>A0A9D1ZM09</accession>
<gene>
    <name evidence="2" type="ORF">H9820_03615</name>
</gene>
<proteinExistence type="predicted"/>
<organism evidence="2 3">
    <name type="scientific">Candidatus Companilactobacillus pullicola</name>
    <dbReference type="NCBI Taxonomy" id="2838523"/>
    <lineage>
        <taxon>Bacteria</taxon>
        <taxon>Bacillati</taxon>
        <taxon>Bacillota</taxon>
        <taxon>Bacilli</taxon>
        <taxon>Lactobacillales</taxon>
        <taxon>Lactobacillaceae</taxon>
        <taxon>Companilactobacillus</taxon>
    </lineage>
</organism>
<sequence>MKRKVMLISAILVLLLGGFTVYAVTSRTNNITHEKRISKDKKAAPPKKLSKAEAKKINDKFYSHKLINDGGLMDFVGYPSTFSGLVKSGDLTVDGEIIDLKSYVSDNRPYTVAKLRINDVLDGDSKKFNGKTIRVMFLGGNITRKEDAAFSHLKVESGTDPNEIITIENGNNRLPMAGDMVALILSKETSGTNNIPGKFWSISFACKGAFFQDSDGKYRRVPEPQGIGGGGGFEDLTSQKDDEKMNDAMNSLINKTKNKDSKKN</sequence>
<protein>
    <submittedName>
        <fullName evidence="2">Uncharacterized protein</fullName>
    </submittedName>
</protein>
<evidence type="ECO:0000256" key="1">
    <source>
        <dbReference type="SAM" id="MobiDB-lite"/>
    </source>
</evidence>
<evidence type="ECO:0000313" key="3">
    <source>
        <dbReference type="Proteomes" id="UP000824013"/>
    </source>
</evidence>
<comment type="caution">
    <text evidence="2">The sequence shown here is derived from an EMBL/GenBank/DDBJ whole genome shotgun (WGS) entry which is preliminary data.</text>
</comment>